<evidence type="ECO:0000313" key="2">
    <source>
        <dbReference type="EMBL" id="NAS11505.1"/>
    </source>
</evidence>
<sequence>MAAFSLLGLLLLCLIAFGLFIYKAKYGFNFYETDPPDLPSDLSGKTVLLFSKTNGFRHGEAIEASLPVFAQMAEANGWSLFTTDNGAVFNKEQLQFFDVVIWNNTSGKVLNETQRAAFRKYIENGGGFVGIHAAGDDSHQWDWYENTLIGAKFSHHTLHPQFQTADMHLEQGDPVLTEGLPTLWTHEEEWYTFFNNPRENGCQVLYRLDESGIDPNGSLPLLAPDKDFGMGADHPIAWYKEVGKGRSFYSALGHQAAAYDIPENLQMLSNAIRWAGKF</sequence>
<reference evidence="2 3" key="1">
    <citation type="submission" date="2020-01" db="EMBL/GenBank/DDBJ databases">
        <title>Bacteria diversity of Porities sp.</title>
        <authorList>
            <person name="Wang G."/>
        </authorList>
    </citation>
    <scope>NUCLEOTIDE SEQUENCE [LARGE SCALE GENOMIC DNA]</scope>
    <source>
        <strain evidence="2 3">R33</strain>
    </source>
</reference>
<dbReference type="Gene3D" id="3.40.50.880">
    <property type="match status" value="1"/>
</dbReference>
<feature type="domain" description="ThuA-like" evidence="1">
    <location>
        <begin position="47"/>
        <end position="275"/>
    </location>
</feature>
<dbReference type="InterPro" id="IPR029010">
    <property type="entry name" value="ThuA-like"/>
</dbReference>
<dbReference type="AlphaFoldDB" id="A0A6L9E9S8"/>
<proteinExistence type="predicted"/>
<protein>
    <submittedName>
        <fullName evidence="2">ThuA domain-containing protein</fullName>
    </submittedName>
</protein>
<gene>
    <name evidence="2" type="ORF">GTQ38_05800</name>
</gene>
<keyword evidence="3" id="KW-1185">Reference proteome</keyword>
<comment type="caution">
    <text evidence="2">The sequence shown here is derived from an EMBL/GenBank/DDBJ whole genome shotgun (WGS) entry which is preliminary data.</text>
</comment>
<dbReference type="EMBL" id="WXYO01000002">
    <property type="protein sequence ID" value="NAS11505.1"/>
    <property type="molecule type" value="Genomic_DNA"/>
</dbReference>
<accession>A0A6L9E9S8</accession>
<organism evidence="2 3">
    <name type="scientific">Poritiphilus flavus</name>
    <dbReference type="NCBI Taxonomy" id="2697053"/>
    <lineage>
        <taxon>Bacteria</taxon>
        <taxon>Pseudomonadati</taxon>
        <taxon>Bacteroidota</taxon>
        <taxon>Flavobacteriia</taxon>
        <taxon>Flavobacteriales</taxon>
        <taxon>Flavobacteriaceae</taxon>
        <taxon>Poritiphilus</taxon>
    </lineage>
</organism>
<dbReference type="SUPFAM" id="SSF52317">
    <property type="entry name" value="Class I glutamine amidotransferase-like"/>
    <property type="match status" value="1"/>
</dbReference>
<dbReference type="PANTHER" id="PTHR40469">
    <property type="entry name" value="SECRETED GLYCOSYL HYDROLASE"/>
    <property type="match status" value="1"/>
</dbReference>
<dbReference type="Proteomes" id="UP000475249">
    <property type="component" value="Unassembled WGS sequence"/>
</dbReference>
<dbReference type="PANTHER" id="PTHR40469:SF2">
    <property type="entry name" value="GALACTOSE-BINDING DOMAIN-LIKE SUPERFAMILY PROTEIN"/>
    <property type="match status" value="1"/>
</dbReference>
<evidence type="ECO:0000259" key="1">
    <source>
        <dbReference type="Pfam" id="PF06283"/>
    </source>
</evidence>
<name>A0A6L9E9S8_9FLAO</name>
<dbReference type="InterPro" id="IPR029062">
    <property type="entry name" value="Class_I_gatase-like"/>
</dbReference>
<dbReference type="Pfam" id="PF06283">
    <property type="entry name" value="ThuA"/>
    <property type="match status" value="1"/>
</dbReference>
<evidence type="ECO:0000313" key="3">
    <source>
        <dbReference type="Proteomes" id="UP000475249"/>
    </source>
</evidence>